<keyword evidence="1" id="KW-0805">Transcription regulation</keyword>
<keyword evidence="2 5" id="KW-0238">DNA-binding</keyword>
<reference evidence="5 7" key="2">
    <citation type="submission" date="2020-08" db="EMBL/GenBank/DDBJ databases">
        <title>Genomic Encyclopedia of Type Strains, Phase III (KMG-III): the genomes of soil and plant-associated and newly described type strains.</title>
        <authorList>
            <person name="Whitman W."/>
        </authorList>
    </citation>
    <scope>NUCLEOTIDE SEQUENCE [LARGE SCALE GENOMIC DNA]</scope>
    <source>
        <strain evidence="5 7">CECT 8088</strain>
    </source>
</reference>
<comment type="caution">
    <text evidence="5">The sequence shown here is derived from an EMBL/GenBank/DDBJ whole genome shotgun (WGS) entry which is preliminary data.</text>
</comment>
<evidence type="ECO:0000256" key="1">
    <source>
        <dbReference type="ARBA" id="ARBA00023015"/>
    </source>
</evidence>
<evidence type="ECO:0000256" key="2">
    <source>
        <dbReference type="ARBA" id="ARBA00023125"/>
    </source>
</evidence>
<dbReference type="PANTHER" id="PTHR33204">
    <property type="entry name" value="TRANSCRIPTIONAL REGULATOR, MARR FAMILY"/>
    <property type="match status" value="1"/>
</dbReference>
<evidence type="ECO:0000313" key="5">
    <source>
        <dbReference type="EMBL" id="MBB3175170.1"/>
    </source>
</evidence>
<feature type="domain" description="HTH hxlR-type" evidence="4">
    <location>
        <begin position="10"/>
        <end position="101"/>
    </location>
</feature>
<keyword evidence="3" id="KW-0804">Transcription</keyword>
<evidence type="ECO:0000313" key="7">
    <source>
        <dbReference type="Proteomes" id="UP000557688"/>
    </source>
</evidence>
<dbReference type="AlphaFoldDB" id="A0A839V3Q1"/>
<dbReference type="InterPro" id="IPR036390">
    <property type="entry name" value="WH_DNA-bd_sf"/>
</dbReference>
<dbReference type="GO" id="GO:0003677">
    <property type="term" value="F:DNA binding"/>
    <property type="evidence" value="ECO:0007669"/>
    <property type="project" value="UniProtKB-KW"/>
</dbReference>
<name>A0A839V3Q1_9PROT</name>
<reference evidence="6 8" key="1">
    <citation type="submission" date="2020-06" db="EMBL/GenBank/DDBJ databases">
        <title>Description of novel acetic acid bacteria.</title>
        <authorList>
            <person name="Sombolestani A."/>
        </authorList>
    </citation>
    <scope>NUCLEOTIDE SEQUENCE [LARGE SCALE GENOMIC DNA]</scope>
    <source>
        <strain evidence="6 8">LMG 26838</strain>
    </source>
</reference>
<evidence type="ECO:0000259" key="4">
    <source>
        <dbReference type="PROSITE" id="PS51118"/>
    </source>
</evidence>
<dbReference type="PROSITE" id="PS51118">
    <property type="entry name" value="HTH_HXLR"/>
    <property type="match status" value="1"/>
</dbReference>
<dbReference type="RefSeq" id="WP_176625706.1">
    <property type="nucleotide sequence ID" value="NZ_JABXXQ010000368.1"/>
</dbReference>
<evidence type="ECO:0000313" key="6">
    <source>
        <dbReference type="EMBL" id="NVN31415.1"/>
    </source>
</evidence>
<gene>
    <name evidence="5" type="ORF">FHR90_003023</name>
    <name evidence="6" type="ORF">HUK83_13885</name>
</gene>
<dbReference type="Gene3D" id="1.10.10.10">
    <property type="entry name" value="Winged helix-like DNA-binding domain superfamily/Winged helix DNA-binding domain"/>
    <property type="match status" value="1"/>
</dbReference>
<accession>A0A839V3Q1</accession>
<evidence type="ECO:0000313" key="8">
    <source>
        <dbReference type="Proteomes" id="UP000565205"/>
    </source>
</evidence>
<dbReference type="SUPFAM" id="SSF46785">
    <property type="entry name" value="Winged helix' DNA-binding domain"/>
    <property type="match status" value="1"/>
</dbReference>
<dbReference type="InterPro" id="IPR036388">
    <property type="entry name" value="WH-like_DNA-bd_sf"/>
</dbReference>
<dbReference type="Proteomes" id="UP000565205">
    <property type="component" value="Unassembled WGS sequence"/>
</dbReference>
<dbReference type="InterPro" id="IPR002577">
    <property type="entry name" value="HTH_HxlR"/>
</dbReference>
<proteinExistence type="predicted"/>
<dbReference type="PANTHER" id="PTHR33204:SF18">
    <property type="entry name" value="TRANSCRIPTIONAL REGULATORY PROTEIN"/>
    <property type="match status" value="1"/>
</dbReference>
<protein>
    <submittedName>
        <fullName evidence="5">DNA-binding HxlR family transcriptional regulator</fullName>
    </submittedName>
    <submittedName>
        <fullName evidence="6">Helix-turn-helix transcriptional regulator</fullName>
    </submittedName>
</protein>
<evidence type="ECO:0000256" key="3">
    <source>
        <dbReference type="ARBA" id="ARBA00023163"/>
    </source>
</evidence>
<keyword evidence="7" id="KW-1185">Reference proteome</keyword>
<organism evidence="5 7">
    <name type="scientific">Endobacter medicaginis</name>
    <dbReference type="NCBI Taxonomy" id="1181271"/>
    <lineage>
        <taxon>Bacteria</taxon>
        <taxon>Pseudomonadati</taxon>
        <taxon>Pseudomonadota</taxon>
        <taxon>Alphaproteobacteria</taxon>
        <taxon>Acetobacterales</taxon>
        <taxon>Acetobacteraceae</taxon>
        <taxon>Endobacter</taxon>
    </lineage>
</organism>
<dbReference type="EMBL" id="JACHXV010000020">
    <property type="protein sequence ID" value="MBB3175170.1"/>
    <property type="molecule type" value="Genomic_DNA"/>
</dbReference>
<dbReference type="Pfam" id="PF01638">
    <property type="entry name" value="HxlR"/>
    <property type="match status" value="1"/>
</dbReference>
<dbReference type="Proteomes" id="UP000557688">
    <property type="component" value="Unassembled WGS sequence"/>
</dbReference>
<sequence>MADAGYNQFCPVAKACELLQPRWTLLVLCEMWSGSTRFNDIHRGVPGMSPTLLSRRLKEMEAHGLIRHDATGYHSTAMARKLEPIVRDLGRWAHGNIDCEVSLRDLDSRLLMWNVRRKIDPGQFPGRRCVVQFTFPEQPAADRDYWLIARPGCETDLCVSDPGFAVDLFVESSLKTLTGVWMGWAPLRPALDRGDIYVCGDAALKGSIERWLVLSSFAGPVPDRTDGQAV</sequence>
<dbReference type="EMBL" id="JABXXQ010000368">
    <property type="protein sequence ID" value="NVN31415.1"/>
    <property type="molecule type" value="Genomic_DNA"/>
</dbReference>